<protein>
    <submittedName>
        <fullName evidence="1">Uncharacterized protein</fullName>
    </submittedName>
</protein>
<dbReference type="Proteomes" id="UP001059041">
    <property type="component" value="Linkage Group LG1"/>
</dbReference>
<dbReference type="EMBL" id="JAFHDT010000001">
    <property type="protein sequence ID" value="KAI7814580.1"/>
    <property type="molecule type" value="Genomic_DNA"/>
</dbReference>
<organism evidence="1 2">
    <name type="scientific">Triplophysa rosa</name>
    <name type="common">Cave loach</name>
    <dbReference type="NCBI Taxonomy" id="992332"/>
    <lineage>
        <taxon>Eukaryota</taxon>
        <taxon>Metazoa</taxon>
        <taxon>Chordata</taxon>
        <taxon>Craniata</taxon>
        <taxon>Vertebrata</taxon>
        <taxon>Euteleostomi</taxon>
        <taxon>Actinopterygii</taxon>
        <taxon>Neopterygii</taxon>
        <taxon>Teleostei</taxon>
        <taxon>Ostariophysi</taxon>
        <taxon>Cypriniformes</taxon>
        <taxon>Nemacheilidae</taxon>
        <taxon>Triplophysa</taxon>
    </lineage>
</organism>
<evidence type="ECO:0000313" key="1">
    <source>
        <dbReference type="EMBL" id="KAI7814580.1"/>
    </source>
</evidence>
<comment type="caution">
    <text evidence="1">The sequence shown here is derived from an EMBL/GenBank/DDBJ whole genome shotgun (WGS) entry which is preliminary data.</text>
</comment>
<accession>A0A9W7X6F0</accession>
<sequence>SSNQFVQLHQNKKRKLHTIFRTQVTVNDRKDRGNKVQIEWLESWIHFRRTTQPAFTSRTEELQTRRTFY</sequence>
<proteinExistence type="predicted"/>
<feature type="non-terminal residue" evidence="1">
    <location>
        <position position="69"/>
    </location>
</feature>
<gene>
    <name evidence="1" type="ORF">IRJ41_021837</name>
</gene>
<dbReference type="AlphaFoldDB" id="A0A9W7X6F0"/>
<keyword evidence="2" id="KW-1185">Reference proteome</keyword>
<name>A0A9W7X6F0_TRIRA</name>
<evidence type="ECO:0000313" key="2">
    <source>
        <dbReference type="Proteomes" id="UP001059041"/>
    </source>
</evidence>
<reference evidence="1" key="1">
    <citation type="submission" date="2021-02" db="EMBL/GenBank/DDBJ databases">
        <title>Comparative genomics reveals that relaxation of natural selection precedes convergent phenotypic evolution of cavefish.</title>
        <authorList>
            <person name="Peng Z."/>
        </authorList>
    </citation>
    <scope>NUCLEOTIDE SEQUENCE</scope>
    <source>
        <tissue evidence="1">Muscle</tissue>
    </source>
</reference>